<reference evidence="2" key="1">
    <citation type="journal article" date="2017" name="Cell">
        <title>Insights into land plant evolution garnered from the Marchantia polymorpha genome.</title>
        <authorList>
            <person name="Bowman J.L."/>
            <person name="Kohchi T."/>
            <person name="Yamato K.T."/>
            <person name="Jenkins J."/>
            <person name="Shu S."/>
            <person name="Ishizaki K."/>
            <person name="Yamaoka S."/>
            <person name="Nishihama R."/>
            <person name="Nakamura Y."/>
            <person name="Berger F."/>
            <person name="Adam C."/>
            <person name="Aki S.S."/>
            <person name="Althoff F."/>
            <person name="Araki T."/>
            <person name="Arteaga-Vazquez M.A."/>
            <person name="Balasubrmanian S."/>
            <person name="Barry K."/>
            <person name="Bauer D."/>
            <person name="Boehm C.R."/>
            <person name="Briginshaw L."/>
            <person name="Caballero-Perez J."/>
            <person name="Catarino B."/>
            <person name="Chen F."/>
            <person name="Chiyoda S."/>
            <person name="Chovatia M."/>
            <person name="Davies K.M."/>
            <person name="Delmans M."/>
            <person name="Demura T."/>
            <person name="Dierschke T."/>
            <person name="Dolan L."/>
            <person name="Dorantes-Acosta A.E."/>
            <person name="Eklund D.M."/>
            <person name="Florent S.N."/>
            <person name="Flores-Sandoval E."/>
            <person name="Fujiyama A."/>
            <person name="Fukuzawa H."/>
            <person name="Galik B."/>
            <person name="Grimanelli D."/>
            <person name="Grimwood J."/>
            <person name="Grossniklaus U."/>
            <person name="Hamada T."/>
            <person name="Haseloff J."/>
            <person name="Hetherington A.J."/>
            <person name="Higo A."/>
            <person name="Hirakawa Y."/>
            <person name="Hundley H.N."/>
            <person name="Ikeda Y."/>
            <person name="Inoue K."/>
            <person name="Inoue S.I."/>
            <person name="Ishida S."/>
            <person name="Jia Q."/>
            <person name="Kakita M."/>
            <person name="Kanazawa T."/>
            <person name="Kawai Y."/>
            <person name="Kawashima T."/>
            <person name="Kennedy M."/>
            <person name="Kinose K."/>
            <person name="Kinoshita T."/>
            <person name="Kohara Y."/>
            <person name="Koide E."/>
            <person name="Komatsu K."/>
            <person name="Kopischke S."/>
            <person name="Kubo M."/>
            <person name="Kyozuka J."/>
            <person name="Lagercrantz U."/>
            <person name="Lin S.S."/>
            <person name="Lindquist E."/>
            <person name="Lipzen A.M."/>
            <person name="Lu C.W."/>
            <person name="De Luna E."/>
            <person name="Martienssen R.A."/>
            <person name="Minamino N."/>
            <person name="Mizutani M."/>
            <person name="Mizutani M."/>
            <person name="Mochizuki N."/>
            <person name="Monte I."/>
            <person name="Mosher R."/>
            <person name="Nagasaki H."/>
            <person name="Nakagami H."/>
            <person name="Naramoto S."/>
            <person name="Nishitani K."/>
            <person name="Ohtani M."/>
            <person name="Okamoto T."/>
            <person name="Okumura M."/>
            <person name="Phillips J."/>
            <person name="Pollak B."/>
            <person name="Reinders A."/>
            <person name="Rovekamp M."/>
            <person name="Sano R."/>
            <person name="Sawa S."/>
            <person name="Schmid M.W."/>
            <person name="Shirakawa M."/>
            <person name="Solano R."/>
            <person name="Spunde A."/>
            <person name="Suetsugu N."/>
            <person name="Sugano S."/>
            <person name="Sugiyama A."/>
            <person name="Sun R."/>
            <person name="Suzuki Y."/>
            <person name="Takenaka M."/>
            <person name="Takezawa D."/>
            <person name="Tomogane H."/>
            <person name="Tsuzuki M."/>
            <person name="Ueda T."/>
            <person name="Umeda M."/>
            <person name="Ward J.M."/>
            <person name="Watanabe Y."/>
            <person name="Yazaki K."/>
            <person name="Yokoyama R."/>
            <person name="Yoshitake Y."/>
            <person name="Yotsui I."/>
            <person name="Zachgo S."/>
            <person name="Schmutz J."/>
        </authorList>
    </citation>
    <scope>NUCLEOTIDE SEQUENCE [LARGE SCALE GENOMIC DNA]</scope>
    <source>
        <strain evidence="2">Tak-1</strain>
    </source>
</reference>
<gene>
    <name evidence="1" type="ORF">MARPO_0002s0037</name>
</gene>
<sequence>MSNLEQIRSDLLITCRDPGWRQSSGHLREDLGCVFLLFSRLQFMYLYVFVVILVSPSAKFSSFTLWSFLVCEFSRYSMTDRQYLQM</sequence>
<proteinExistence type="predicted"/>
<name>A0A2R6XTU8_MARPO</name>
<dbReference type="Proteomes" id="UP000244005">
    <property type="component" value="Unassembled WGS sequence"/>
</dbReference>
<dbReference type="AlphaFoldDB" id="A0A2R6XTU8"/>
<protein>
    <submittedName>
        <fullName evidence="1">Uncharacterized protein</fullName>
    </submittedName>
</protein>
<evidence type="ECO:0000313" key="1">
    <source>
        <dbReference type="EMBL" id="PTQ49534.1"/>
    </source>
</evidence>
<organism evidence="1 2">
    <name type="scientific">Marchantia polymorpha</name>
    <name type="common">Common liverwort</name>
    <name type="synonym">Marchantia aquatica</name>
    <dbReference type="NCBI Taxonomy" id="3197"/>
    <lineage>
        <taxon>Eukaryota</taxon>
        <taxon>Viridiplantae</taxon>
        <taxon>Streptophyta</taxon>
        <taxon>Embryophyta</taxon>
        <taxon>Marchantiophyta</taxon>
        <taxon>Marchantiopsida</taxon>
        <taxon>Marchantiidae</taxon>
        <taxon>Marchantiales</taxon>
        <taxon>Marchantiaceae</taxon>
        <taxon>Marchantia</taxon>
    </lineage>
</organism>
<keyword evidence="2" id="KW-1185">Reference proteome</keyword>
<dbReference type="EMBL" id="KZ772674">
    <property type="protein sequence ID" value="PTQ49534.1"/>
    <property type="molecule type" value="Genomic_DNA"/>
</dbReference>
<accession>A0A2R6XTU8</accession>
<dbReference type="Gramene" id="Mp1g28430.1">
    <property type="protein sequence ID" value="Mp1g28430.1.cds1"/>
    <property type="gene ID" value="Mp1g28430"/>
</dbReference>
<evidence type="ECO:0000313" key="2">
    <source>
        <dbReference type="Proteomes" id="UP000244005"/>
    </source>
</evidence>